<keyword evidence="1" id="KW-0812">Transmembrane</keyword>
<feature type="transmembrane region" description="Helical" evidence="1">
    <location>
        <begin position="75"/>
        <end position="95"/>
    </location>
</feature>
<reference evidence="2 3" key="1">
    <citation type="journal article" date="2015" name="Nature">
        <title>rRNA introns, odd ribosomes, and small enigmatic genomes across a large radiation of phyla.</title>
        <authorList>
            <person name="Brown C.T."/>
            <person name="Hug L.A."/>
            <person name="Thomas B.C."/>
            <person name="Sharon I."/>
            <person name="Castelle C.J."/>
            <person name="Singh A."/>
            <person name="Wilkins M.J."/>
            <person name="Williams K.H."/>
            <person name="Banfield J.F."/>
        </authorList>
    </citation>
    <scope>NUCLEOTIDE SEQUENCE [LARGE SCALE GENOMIC DNA]</scope>
</reference>
<name>A0A0G0M108_9BACT</name>
<gene>
    <name evidence="2" type="ORF">US86_C0001G0266</name>
</gene>
<dbReference type="AlphaFoldDB" id="A0A0G0M108"/>
<keyword evidence="1" id="KW-0472">Membrane</keyword>
<accession>A0A0G0M108</accession>
<evidence type="ECO:0000313" key="2">
    <source>
        <dbReference type="EMBL" id="KKQ67339.1"/>
    </source>
</evidence>
<feature type="transmembrane region" description="Helical" evidence="1">
    <location>
        <begin position="12"/>
        <end position="29"/>
    </location>
</feature>
<dbReference type="Proteomes" id="UP000034235">
    <property type="component" value="Unassembled WGS sequence"/>
</dbReference>
<sequence>MTKITEKVYSQALMLVLFVNGLIWLRSAWGKVTEGKFVGSLGGTLTKFAGNNPYHWYKQLLTDLAIPNSITIGNLIMWSELAVAILISGSALYLLANPKANIKMGSLFFGLGLIGGITLNTMFWLAAGWTSPSTDGLNLLMLVTQLIGLVVIIRASLR</sequence>
<organism evidence="2 3">
    <name type="scientific">Candidatus Daviesbacteria bacterium GW2011_GWA2_38_24</name>
    <dbReference type="NCBI Taxonomy" id="1618422"/>
    <lineage>
        <taxon>Bacteria</taxon>
        <taxon>Candidatus Daviesiibacteriota</taxon>
    </lineage>
</organism>
<feature type="transmembrane region" description="Helical" evidence="1">
    <location>
        <begin position="107"/>
        <end position="127"/>
    </location>
</feature>
<dbReference type="EMBL" id="LBUP01000001">
    <property type="protein sequence ID" value="KKQ67339.1"/>
    <property type="molecule type" value="Genomic_DNA"/>
</dbReference>
<evidence type="ECO:0000256" key="1">
    <source>
        <dbReference type="SAM" id="Phobius"/>
    </source>
</evidence>
<evidence type="ECO:0008006" key="4">
    <source>
        <dbReference type="Google" id="ProtNLM"/>
    </source>
</evidence>
<evidence type="ECO:0000313" key="3">
    <source>
        <dbReference type="Proteomes" id="UP000034235"/>
    </source>
</evidence>
<proteinExistence type="predicted"/>
<comment type="caution">
    <text evidence="2">The sequence shown here is derived from an EMBL/GenBank/DDBJ whole genome shotgun (WGS) entry which is preliminary data.</text>
</comment>
<protein>
    <recommendedName>
        <fullName evidence="4">DoxX family protein</fullName>
    </recommendedName>
</protein>
<keyword evidence="1" id="KW-1133">Transmembrane helix</keyword>
<feature type="transmembrane region" description="Helical" evidence="1">
    <location>
        <begin position="139"/>
        <end position="157"/>
    </location>
</feature>